<feature type="domain" description="Glycosyl transferase family 1" evidence="2">
    <location>
        <begin position="194"/>
        <end position="357"/>
    </location>
</feature>
<dbReference type="Pfam" id="PF00534">
    <property type="entry name" value="Glycos_transf_1"/>
    <property type="match status" value="1"/>
</dbReference>
<sequence length="380" mass="42783">MHRRNIVICANDVTQIGGISRVIHSSADAFRERGYEVTLLGMNSIDEERSYRESSDQSSGYRIIVPYAGQPPSRKEDFEKWNRMRGEAVGYMRAFLDSIDVSDTIFIVLHVYVMEHLIETGVKLGGDDGLAVMGMYHSSFESCRKIGDLSRVQHAYSQVTRFLALTKKDRDEYAAAGMTNASFIYNPVKLLTEPEERPWEDREKKIVYVGRFSREKNIADIVRVWADLAGEYEDWTLDIYGVGPEENNIATAILENRVTRSVRLMGPTQNPEEVFAKSRIMVMASDYEGLPVAVVEAGLCGLPTVTVASSPGMSVLVEDGVSGFVTPKGDLDAFSNRLRQLLEDDSLNESMGAKAKDRMSRFEPERIINDWERLFEFSGI</sequence>
<dbReference type="GO" id="GO:0016757">
    <property type="term" value="F:glycosyltransferase activity"/>
    <property type="evidence" value="ECO:0007669"/>
    <property type="project" value="InterPro"/>
</dbReference>
<name>A0A2A3Z302_BREAU</name>
<dbReference type="EMBL" id="NRGP01000018">
    <property type="protein sequence ID" value="PCC45881.1"/>
    <property type="molecule type" value="Genomic_DNA"/>
</dbReference>
<reference evidence="3 4" key="1">
    <citation type="journal article" date="2017" name="Elife">
        <title>Extensive horizontal gene transfer in cheese-associated bacteria.</title>
        <authorList>
            <person name="Bonham K.S."/>
            <person name="Wolfe B.E."/>
            <person name="Dutton R.J."/>
        </authorList>
    </citation>
    <scope>NUCLEOTIDE SEQUENCE [LARGE SCALE GENOMIC DNA]</scope>
    <source>
        <strain evidence="3 4">947_7</strain>
    </source>
</reference>
<evidence type="ECO:0000256" key="1">
    <source>
        <dbReference type="ARBA" id="ARBA00022679"/>
    </source>
</evidence>
<protein>
    <recommendedName>
        <fullName evidence="2">Glycosyl transferase family 1 domain-containing protein</fullName>
    </recommendedName>
</protein>
<dbReference type="Proteomes" id="UP000217564">
    <property type="component" value="Unassembled WGS sequence"/>
</dbReference>
<evidence type="ECO:0000313" key="3">
    <source>
        <dbReference type="EMBL" id="PCC45881.1"/>
    </source>
</evidence>
<gene>
    <name evidence="3" type="ORF">CIK64_12650</name>
</gene>
<comment type="caution">
    <text evidence="3">The sequence shown here is derived from an EMBL/GenBank/DDBJ whole genome shotgun (WGS) entry which is preliminary data.</text>
</comment>
<dbReference type="AlphaFoldDB" id="A0A2A3Z302"/>
<dbReference type="PANTHER" id="PTHR45947:SF13">
    <property type="entry name" value="TRANSFERASE"/>
    <property type="match status" value="1"/>
</dbReference>
<dbReference type="InterPro" id="IPR001296">
    <property type="entry name" value="Glyco_trans_1"/>
</dbReference>
<accession>A0A2A3Z302</accession>
<keyword evidence="1" id="KW-0808">Transferase</keyword>
<dbReference type="SUPFAM" id="SSF53756">
    <property type="entry name" value="UDP-Glycosyltransferase/glycogen phosphorylase"/>
    <property type="match status" value="1"/>
</dbReference>
<evidence type="ECO:0000313" key="4">
    <source>
        <dbReference type="Proteomes" id="UP000217564"/>
    </source>
</evidence>
<evidence type="ECO:0000259" key="2">
    <source>
        <dbReference type="Pfam" id="PF00534"/>
    </source>
</evidence>
<organism evidence="3 4">
    <name type="scientific">Brevibacterium aurantiacum</name>
    <dbReference type="NCBI Taxonomy" id="273384"/>
    <lineage>
        <taxon>Bacteria</taxon>
        <taxon>Bacillati</taxon>
        <taxon>Actinomycetota</taxon>
        <taxon>Actinomycetes</taxon>
        <taxon>Micrococcales</taxon>
        <taxon>Brevibacteriaceae</taxon>
        <taxon>Brevibacterium</taxon>
    </lineage>
</organism>
<dbReference type="Gene3D" id="3.40.50.2000">
    <property type="entry name" value="Glycogen Phosphorylase B"/>
    <property type="match status" value="2"/>
</dbReference>
<dbReference type="InterPro" id="IPR050194">
    <property type="entry name" value="Glycosyltransferase_grp1"/>
</dbReference>
<dbReference type="PANTHER" id="PTHR45947">
    <property type="entry name" value="SULFOQUINOVOSYL TRANSFERASE SQD2"/>
    <property type="match status" value="1"/>
</dbReference>
<proteinExistence type="predicted"/>